<reference evidence="2 3" key="1">
    <citation type="submission" date="2024-06" db="EMBL/GenBank/DDBJ databases">
        <title>Genomic Encyclopedia of Type Strains, Phase IV (KMG-IV): sequencing the most valuable type-strain genomes for metagenomic binning, comparative biology and taxonomic classification.</title>
        <authorList>
            <person name="Goeker M."/>
        </authorList>
    </citation>
    <scope>NUCLEOTIDE SEQUENCE [LARGE SCALE GENOMIC DNA]</scope>
    <source>
        <strain evidence="2 3">DSM 29388</strain>
    </source>
</reference>
<sequence length="447" mass="51817">MTNAVKFILLFLLGVLCLTPVDAQNPTTSEMAQLISENKTWKIRRIEADGQMFSVPAEMQGKKMVFQNDKNFFFYQPSQSEPISIMNFMYNGNTLISYSNTEYHAYEVQLGDVVTQIKLRELSDPVGAFYVWEPADEEATDQYNFLQPNQSNSFYNGTTKANDLIKKINSKMKIAEGNFFFYESGEIPIVVQKHEISLDKSLGVKISYVLSKKEDGKLPTYYSFTFSPKDIKEVIDLGTHKDSPLGIARVKFYAHTGFRSDYTTKDDLEKSGVNYVNVYFLNIRENSFQEMKDYLLALKKENEEHPGKLDQFFDHVTTDTFWESYEGTSNKYTLINGGVLSNTHFYLTYKRNQIKSDGKNSENGYLVKIPASSILYFQKPEANKADPFTKFPMMKDIGVEYYQYDDESEEFKPVGNYGMRFPIFMELDEEDDSLITWIKYLFEHLKY</sequence>
<dbReference type="EMBL" id="JBEPMO010000019">
    <property type="protein sequence ID" value="MET3732771.1"/>
    <property type="molecule type" value="Genomic_DNA"/>
</dbReference>
<name>A0ABV2LW47_9FLAO</name>
<dbReference type="RefSeq" id="WP_354510309.1">
    <property type="nucleotide sequence ID" value="NZ_JBEPMO010000019.1"/>
</dbReference>
<gene>
    <name evidence="2" type="ORF">ABID46_002362</name>
</gene>
<dbReference type="Proteomes" id="UP001549146">
    <property type="component" value="Unassembled WGS sequence"/>
</dbReference>
<proteinExistence type="predicted"/>
<evidence type="ECO:0000256" key="1">
    <source>
        <dbReference type="SAM" id="SignalP"/>
    </source>
</evidence>
<comment type="caution">
    <text evidence="2">The sequence shown here is derived from an EMBL/GenBank/DDBJ whole genome shotgun (WGS) entry which is preliminary data.</text>
</comment>
<feature type="signal peptide" evidence="1">
    <location>
        <begin position="1"/>
        <end position="23"/>
    </location>
</feature>
<evidence type="ECO:0000313" key="3">
    <source>
        <dbReference type="Proteomes" id="UP001549146"/>
    </source>
</evidence>
<keyword evidence="1" id="KW-0732">Signal</keyword>
<keyword evidence="3" id="KW-1185">Reference proteome</keyword>
<evidence type="ECO:0000313" key="2">
    <source>
        <dbReference type="EMBL" id="MET3732771.1"/>
    </source>
</evidence>
<organism evidence="2 3">
    <name type="scientific">Moheibacter stercoris</name>
    <dbReference type="NCBI Taxonomy" id="1628251"/>
    <lineage>
        <taxon>Bacteria</taxon>
        <taxon>Pseudomonadati</taxon>
        <taxon>Bacteroidota</taxon>
        <taxon>Flavobacteriia</taxon>
        <taxon>Flavobacteriales</taxon>
        <taxon>Weeksellaceae</taxon>
        <taxon>Moheibacter</taxon>
    </lineage>
</organism>
<protein>
    <submittedName>
        <fullName evidence="2">Uncharacterized protein</fullName>
    </submittedName>
</protein>
<feature type="chain" id="PRO_5045375054" evidence="1">
    <location>
        <begin position="24"/>
        <end position="447"/>
    </location>
</feature>
<accession>A0ABV2LW47</accession>